<organism evidence="2 3">
    <name type="scientific">Candidatus Yanofskybacteria bacterium RIFCSPLOWO2_01_FULL_42_49</name>
    <dbReference type="NCBI Taxonomy" id="1802694"/>
    <lineage>
        <taxon>Bacteria</taxon>
        <taxon>Candidatus Yanofskyibacteriota</taxon>
    </lineage>
</organism>
<name>A0A1F8GC06_9BACT</name>
<proteinExistence type="predicted"/>
<keyword evidence="1" id="KW-0472">Membrane</keyword>
<evidence type="ECO:0000313" key="3">
    <source>
        <dbReference type="Proteomes" id="UP000178227"/>
    </source>
</evidence>
<protein>
    <submittedName>
        <fullName evidence="2">Uncharacterized protein</fullName>
    </submittedName>
</protein>
<sequence length="206" mass="23346">MLKKDISAVLIKKPRKTRTVKKEVPEFVVEPVLRPVLESPQELLSETLVSKNTPDVITELETEETWPSRIVKNRAFNNILVPKFNLLKAIVTERPVLVWLVAMAIGLSIFYWYGVQSVVKDPERVAQEETIKLLAEISKIIVLPNNEIPVIATVNDPVKLSNQPFFTKAKAGDKVLIYPNNKKAILYNPENKKIIEVAPLNIETQN</sequence>
<keyword evidence="1" id="KW-0812">Transmembrane</keyword>
<keyword evidence="1" id="KW-1133">Transmembrane helix</keyword>
<evidence type="ECO:0000313" key="2">
    <source>
        <dbReference type="EMBL" id="OGN22811.1"/>
    </source>
</evidence>
<gene>
    <name evidence="2" type="ORF">A2918_01585</name>
</gene>
<feature type="transmembrane region" description="Helical" evidence="1">
    <location>
        <begin position="96"/>
        <end position="114"/>
    </location>
</feature>
<dbReference type="EMBL" id="MGKI01000008">
    <property type="protein sequence ID" value="OGN22811.1"/>
    <property type="molecule type" value="Genomic_DNA"/>
</dbReference>
<reference evidence="2 3" key="1">
    <citation type="journal article" date="2016" name="Nat. Commun.">
        <title>Thousands of microbial genomes shed light on interconnected biogeochemical processes in an aquifer system.</title>
        <authorList>
            <person name="Anantharaman K."/>
            <person name="Brown C.T."/>
            <person name="Hug L.A."/>
            <person name="Sharon I."/>
            <person name="Castelle C.J."/>
            <person name="Probst A.J."/>
            <person name="Thomas B.C."/>
            <person name="Singh A."/>
            <person name="Wilkins M.J."/>
            <person name="Karaoz U."/>
            <person name="Brodie E.L."/>
            <person name="Williams K.H."/>
            <person name="Hubbard S.S."/>
            <person name="Banfield J.F."/>
        </authorList>
    </citation>
    <scope>NUCLEOTIDE SEQUENCE [LARGE SCALE GENOMIC DNA]</scope>
</reference>
<dbReference type="Proteomes" id="UP000178227">
    <property type="component" value="Unassembled WGS sequence"/>
</dbReference>
<evidence type="ECO:0000256" key="1">
    <source>
        <dbReference type="SAM" id="Phobius"/>
    </source>
</evidence>
<accession>A0A1F8GC06</accession>
<dbReference type="AlphaFoldDB" id="A0A1F8GC06"/>
<comment type="caution">
    <text evidence="2">The sequence shown here is derived from an EMBL/GenBank/DDBJ whole genome shotgun (WGS) entry which is preliminary data.</text>
</comment>